<sequence length="1150" mass="131961">MQAEDEAPPKLILMSATAESTIYAKYFGSSQVNIVNIEGRMHDVEKIYLDDLSPELSRRLQPQITCEKRTNKWSDISQEQIKPGVTRTQLKAVAELISDLDRKEDAARMPRGAVLIFLPGVADINAMIRCFDGAQESKLNLIALHSKIPLDEQDRAFRRTPSGKRKVIVATNIAESSITVPDIRYVIDFCLTKNQVVDRDSGFASYQVEFCSRASCDQRAGRAGRVQNGIVYRLLMRKDYHALPEFSEPEILRSPVDITILKIKKFGLTKPKEVLDQFIDPPRREDVARAIVKLKEVQALQLEHKGKVDLDDGELTIMGAVMASLPLDVRLSKLILMGFAFGCFEECVKMAACMSVDDLLIPSRDPMERYKNRLRWASDHYSDALLLMNAFDEYLRHKESYGPTNSDLRIVRKFAEFNKLELRRLIEASYLYEELKMRLSRIGFSKPDGPNRKQRDPKLQAFLIKVALCGAFYPHYYVQKDIDFDRIRESVGQNNPLTTMVIRNMPPNGPLYCQAIRAELQECLCDELEFKFKGSDTFLLFKTDNIAQVPLSAYLCQKYYTIHKKIELPRISPEQAKHLLEQIERNEDGSAELKDGIKVVTVAQEVHDQLLKLRKAPLPSQAHFRASISWWNEQNAFQLYIHLDERKSQLNNLEREIENQFPRGTLPKSIEPKVGMIVFALYKGSLCRAQITTALLNAITVFFIDYGNSLIVKEVYAIPLSMVLCTNEAPFAYEAQLAKVQSYDGKPVKPIPFQKLQLNKPCRVELYSVVDHVLRVDIFVELNDEEIHINDKLRYDRIAILLDEPTISTESHKLDVNTENGLESINLDHYSVRGEVYLDQNEYHLDTEVIGAPFSPLAKNCCLDTLKRSHHVKDIYIVEQSVNKVMFGDTGVQRRFVVAHSERLSVDKQVQLLRTTLMPKLNMMLPFVALVFSPRAEYRCNDDSTAYIGAICGLGGQDNENGVIESVCPESDVEVPFSHELTRNDVKIINRIRTLLNEAFCGNNRMLEWTSVPILRIQDKLIQEITKFFNNSNRQSLTPAENRNKLQHRFQWSKAFKKYDAKDQSNLRQALFRPHCTTPIRTKQMFKLLTQMYDFMEAAKGVNQMQIMMCPICIKVFGNRHDARLHMEESEHRAKYARLKGESDDEKDVE</sequence>
<proteinExistence type="predicted"/>
<evidence type="ECO:0000313" key="8">
    <source>
        <dbReference type="EMBL" id="OQR67234.1"/>
    </source>
</evidence>
<dbReference type="SMART" id="SM00847">
    <property type="entry name" value="HA2"/>
    <property type="match status" value="1"/>
</dbReference>
<dbReference type="Pfam" id="PF00567">
    <property type="entry name" value="TUDOR"/>
    <property type="match status" value="1"/>
</dbReference>
<dbReference type="InterPro" id="IPR001650">
    <property type="entry name" value="Helicase_C-like"/>
</dbReference>
<dbReference type="GO" id="GO:0003723">
    <property type="term" value="F:RNA binding"/>
    <property type="evidence" value="ECO:0007669"/>
    <property type="project" value="TreeGrafter"/>
</dbReference>
<evidence type="ECO:0000256" key="2">
    <source>
        <dbReference type="ARBA" id="ARBA00013352"/>
    </source>
</evidence>
<keyword evidence="5 8" id="KW-0067">ATP-binding</keyword>
<evidence type="ECO:0000256" key="4">
    <source>
        <dbReference type="ARBA" id="ARBA00022801"/>
    </source>
</evidence>
<evidence type="ECO:0000256" key="1">
    <source>
        <dbReference type="ARBA" id="ARBA00012552"/>
    </source>
</evidence>
<dbReference type="OrthoDB" id="66977at2759"/>
<dbReference type="Pfam" id="PF00271">
    <property type="entry name" value="Helicase_C"/>
    <property type="match status" value="1"/>
</dbReference>
<keyword evidence="4" id="KW-0378">Hydrolase</keyword>
<dbReference type="Gene3D" id="2.40.50.90">
    <property type="match status" value="1"/>
</dbReference>
<protein>
    <recommendedName>
        <fullName evidence="2">Probable ATP-dependent RNA helicase spindle-E</fullName>
        <ecNumber evidence="1">3.6.4.13</ecNumber>
    </recommendedName>
</protein>
<dbReference type="FunCoup" id="A0A1V9X157">
    <property type="interactions" value="95"/>
</dbReference>
<comment type="catalytic activity">
    <reaction evidence="6">
        <text>ATP + H2O = ADP + phosphate + H(+)</text>
        <dbReference type="Rhea" id="RHEA:13065"/>
        <dbReference type="ChEBI" id="CHEBI:15377"/>
        <dbReference type="ChEBI" id="CHEBI:15378"/>
        <dbReference type="ChEBI" id="CHEBI:30616"/>
        <dbReference type="ChEBI" id="CHEBI:43474"/>
        <dbReference type="ChEBI" id="CHEBI:456216"/>
        <dbReference type="EC" id="3.6.4.13"/>
    </reaction>
</comment>
<dbReference type="STRING" id="418985.A0A1V9X157"/>
<dbReference type="SMART" id="SM00490">
    <property type="entry name" value="HELICc"/>
    <property type="match status" value="1"/>
</dbReference>
<gene>
    <name evidence="8" type="ORF">BIW11_13648</name>
</gene>
<organism evidence="8 9">
    <name type="scientific">Tropilaelaps mercedesae</name>
    <dbReference type="NCBI Taxonomy" id="418985"/>
    <lineage>
        <taxon>Eukaryota</taxon>
        <taxon>Metazoa</taxon>
        <taxon>Ecdysozoa</taxon>
        <taxon>Arthropoda</taxon>
        <taxon>Chelicerata</taxon>
        <taxon>Arachnida</taxon>
        <taxon>Acari</taxon>
        <taxon>Parasitiformes</taxon>
        <taxon>Mesostigmata</taxon>
        <taxon>Gamasina</taxon>
        <taxon>Dermanyssoidea</taxon>
        <taxon>Laelapidae</taxon>
        <taxon>Tropilaelaps</taxon>
    </lineage>
</organism>
<reference evidence="8 9" key="1">
    <citation type="journal article" date="2017" name="Gigascience">
        <title>Draft genome of the honey bee ectoparasitic mite, Tropilaelaps mercedesae, is shaped by the parasitic life history.</title>
        <authorList>
            <person name="Dong X."/>
            <person name="Armstrong S.D."/>
            <person name="Xia D."/>
            <person name="Makepeace B.L."/>
            <person name="Darby A.C."/>
            <person name="Kadowaki T."/>
        </authorList>
    </citation>
    <scope>NUCLEOTIDE SEQUENCE [LARGE SCALE GENOMIC DNA]</scope>
    <source>
        <strain evidence="8">Wuxi-XJTLU</strain>
    </source>
</reference>
<dbReference type="Gene3D" id="2.30.30.140">
    <property type="match status" value="1"/>
</dbReference>
<dbReference type="SUPFAM" id="SSF52540">
    <property type="entry name" value="P-loop containing nucleoside triphosphate hydrolases"/>
    <property type="match status" value="1"/>
</dbReference>
<dbReference type="Gene3D" id="1.20.120.1080">
    <property type="match status" value="1"/>
</dbReference>
<comment type="caution">
    <text evidence="8">The sequence shown here is derived from an EMBL/GenBank/DDBJ whole genome shotgun (WGS) entry which is preliminary data.</text>
</comment>
<dbReference type="Pfam" id="PF21010">
    <property type="entry name" value="HA2_C"/>
    <property type="match status" value="1"/>
</dbReference>
<dbReference type="PANTHER" id="PTHR18934:SF113">
    <property type="entry name" value="ATP-DEPENDENT RNA HELICASE TDRD9"/>
    <property type="match status" value="1"/>
</dbReference>
<dbReference type="PROSITE" id="PS00028">
    <property type="entry name" value="ZINC_FINGER_C2H2_1"/>
    <property type="match status" value="1"/>
</dbReference>
<dbReference type="GO" id="GO:0016787">
    <property type="term" value="F:hydrolase activity"/>
    <property type="evidence" value="ECO:0007669"/>
    <property type="project" value="UniProtKB-KW"/>
</dbReference>
<dbReference type="GO" id="GO:0005737">
    <property type="term" value="C:cytoplasm"/>
    <property type="evidence" value="ECO:0007669"/>
    <property type="project" value="UniProtKB-ARBA"/>
</dbReference>
<keyword evidence="3" id="KW-0963">Cytoplasm</keyword>
<dbReference type="InterPro" id="IPR013087">
    <property type="entry name" value="Znf_C2H2_type"/>
</dbReference>
<dbReference type="EMBL" id="MNPL01029479">
    <property type="protein sequence ID" value="OQR67234.1"/>
    <property type="molecule type" value="Genomic_DNA"/>
</dbReference>
<dbReference type="InterPro" id="IPR002999">
    <property type="entry name" value="Tudor"/>
</dbReference>
<evidence type="ECO:0000256" key="5">
    <source>
        <dbReference type="ARBA" id="ARBA00022806"/>
    </source>
</evidence>
<dbReference type="InParanoid" id="A0A1V9X157"/>
<accession>A0A1V9X157</accession>
<keyword evidence="5 8" id="KW-0547">Nucleotide-binding</keyword>
<evidence type="ECO:0000259" key="7">
    <source>
        <dbReference type="PROSITE" id="PS51194"/>
    </source>
</evidence>
<dbReference type="PANTHER" id="PTHR18934">
    <property type="entry name" value="ATP-DEPENDENT RNA HELICASE"/>
    <property type="match status" value="1"/>
</dbReference>
<dbReference type="InterPro" id="IPR035437">
    <property type="entry name" value="SNase_OB-fold_sf"/>
</dbReference>
<dbReference type="EC" id="3.6.4.13" evidence="1"/>
<dbReference type="GO" id="GO:0003724">
    <property type="term" value="F:RNA helicase activity"/>
    <property type="evidence" value="ECO:0007669"/>
    <property type="project" value="UniProtKB-EC"/>
</dbReference>
<dbReference type="InterPro" id="IPR007502">
    <property type="entry name" value="Helicase-assoc_dom"/>
</dbReference>
<dbReference type="Gene3D" id="3.40.50.300">
    <property type="entry name" value="P-loop containing nucleotide triphosphate hydrolases"/>
    <property type="match status" value="1"/>
</dbReference>
<dbReference type="InterPro" id="IPR027417">
    <property type="entry name" value="P-loop_NTPase"/>
</dbReference>
<keyword evidence="9" id="KW-1185">Reference proteome</keyword>
<keyword evidence="5 8" id="KW-0347">Helicase</keyword>
<dbReference type="SUPFAM" id="SSF63748">
    <property type="entry name" value="Tudor/PWWP/MBT"/>
    <property type="match status" value="1"/>
</dbReference>
<evidence type="ECO:0000313" key="9">
    <source>
        <dbReference type="Proteomes" id="UP000192247"/>
    </source>
</evidence>
<dbReference type="AlphaFoldDB" id="A0A1V9X157"/>
<feature type="domain" description="Helicase C-terminal" evidence="7">
    <location>
        <begin position="99"/>
        <end position="267"/>
    </location>
</feature>
<dbReference type="CDD" id="cd18791">
    <property type="entry name" value="SF2_C_RHA"/>
    <property type="match status" value="1"/>
</dbReference>
<dbReference type="PROSITE" id="PS51194">
    <property type="entry name" value="HELICASE_CTER"/>
    <property type="match status" value="1"/>
</dbReference>
<evidence type="ECO:0000256" key="6">
    <source>
        <dbReference type="ARBA" id="ARBA00047984"/>
    </source>
</evidence>
<name>A0A1V9X157_9ACAR</name>
<dbReference type="Proteomes" id="UP000192247">
    <property type="component" value="Unassembled WGS sequence"/>
</dbReference>
<evidence type="ECO:0000256" key="3">
    <source>
        <dbReference type="ARBA" id="ARBA00022490"/>
    </source>
</evidence>